<dbReference type="NCBIfam" id="TIGR03544">
    <property type="entry name" value="DivI1A_domain"/>
    <property type="match status" value="1"/>
</dbReference>
<keyword evidence="6" id="KW-0175">Coiled coil</keyword>
<dbReference type="PANTHER" id="PTHR35794:SF2">
    <property type="entry name" value="CELL DIVISION PROTEIN DIVIVA"/>
    <property type="match status" value="1"/>
</dbReference>
<feature type="compositionally biased region" description="Low complexity" evidence="9">
    <location>
        <begin position="82"/>
        <end position="103"/>
    </location>
</feature>
<dbReference type="AlphaFoldDB" id="A0A9W4GZF0"/>
<keyword evidence="7" id="KW-0131">Cell cycle</keyword>
<comment type="subcellular location">
    <subcellularLocation>
        <location evidence="1">Cytoplasm</location>
    </subcellularLocation>
</comment>
<dbReference type="PANTHER" id="PTHR35794">
    <property type="entry name" value="CELL DIVISION PROTEIN DIVIVA"/>
    <property type="match status" value="1"/>
</dbReference>
<feature type="compositionally biased region" description="Low complexity" evidence="9">
    <location>
        <begin position="312"/>
        <end position="339"/>
    </location>
</feature>
<dbReference type="GO" id="GO:0051301">
    <property type="term" value="P:cell division"/>
    <property type="evidence" value="ECO:0007669"/>
    <property type="project" value="UniProtKB-KW"/>
</dbReference>
<evidence type="ECO:0000256" key="9">
    <source>
        <dbReference type="SAM" id="MobiDB-lite"/>
    </source>
</evidence>
<name>A0A9W4GZF0_9ACTN</name>
<evidence type="ECO:0000256" key="3">
    <source>
        <dbReference type="ARBA" id="ARBA00018787"/>
    </source>
</evidence>
<dbReference type="InterPro" id="IPR019933">
    <property type="entry name" value="DivIVA_domain"/>
</dbReference>
<keyword evidence="11" id="KW-1185">Reference proteome</keyword>
<feature type="compositionally biased region" description="Polar residues" evidence="9">
    <location>
        <begin position="356"/>
        <end position="365"/>
    </location>
</feature>
<dbReference type="EMBL" id="CAJVAX010000012">
    <property type="protein sequence ID" value="CAG7632655.1"/>
    <property type="molecule type" value="Genomic_DNA"/>
</dbReference>
<keyword evidence="5" id="KW-0132">Cell division</keyword>
<keyword evidence="4" id="KW-0963">Cytoplasm</keyword>
<proteinExistence type="inferred from homology"/>
<evidence type="ECO:0000313" key="10">
    <source>
        <dbReference type="EMBL" id="CAG7632655.1"/>
    </source>
</evidence>
<dbReference type="GO" id="GO:0005737">
    <property type="term" value="C:cytoplasm"/>
    <property type="evidence" value="ECO:0007669"/>
    <property type="project" value="UniProtKB-SubCell"/>
</dbReference>
<feature type="compositionally biased region" description="Low complexity" evidence="9">
    <location>
        <begin position="112"/>
        <end position="171"/>
    </location>
</feature>
<evidence type="ECO:0000256" key="7">
    <source>
        <dbReference type="ARBA" id="ARBA00023306"/>
    </source>
</evidence>
<dbReference type="InterPro" id="IPR007793">
    <property type="entry name" value="DivIVA_fam"/>
</dbReference>
<dbReference type="Pfam" id="PF05103">
    <property type="entry name" value="DivIVA"/>
    <property type="match status" value="1"/>
</dbReference>
<feature type="compositionally biased region" description="Gly residues" evidence="9">
    <location>
        <begin position="340"/>
        <end position="350"/>
    </location>
</feature>
<comment type="similarity">
    <text evidence="2">Belongs to the DivIVA family.</text>
</comment>
<evidence type="ECO:0000256" key="8">
    <source>
        <dbReference type="ARBA" id="ARBA00031737"/>
    </source>
</evidence>
<gene>
    <name evidence="10" type="ORF">SBRY_20896</name>
</gene>
<feature type="compositionally biased region" description="Basic and acidic residues" evidence="9">
    <location>
        <begin position="205"/>
        <end position="234"/>
    </location>
</feature>
<feature type="region of interest" description="Disordered" evidence="9">
    <location>
        <begin position="54"/>
        <end position="180"/>
    </location>
</feature>
<sequence length="398" mass="42402">MPLTPEDVRNKQFTTVRLREGYDEDEVDAFLDEVESELTRLLRENEDLRAKLAAATRAAAQNQQGMRKPEQQDRPVPAAISGPQPVQQQMPQQQMPQQQGGMPQLPPGPSAQQHGPGPGQHPMQQQGPGPMGQHPMQQQGPGPMGQHPMQQGPGPMGQHPMQQQGHPMQQQGPGGDSAARVLSLAQQTADQAIAEARSEANKIVGEARSRAEGLERDARAKADALERDAQEKHRVAMGSLESARATLERKVEDLRGFEREYRTRLKSYLESQLRQLENQADDSLAPPRTTPSAPSLPSPSPMGGTMGGSSMGNGSMSNGMSGMAPAGAGAMGHSASAPSYGGGQGMGGHTPGPTYGGQQQMSPAMTQPMAPVRPQGGPSPLQQAPTPMRGFLIDEDDN</sequence>
<evidence type="ECO:0000313" key="11">
    <source>
        <dbReference type="Proteomes" id="UP001153328"/>
    </source>
</evidence>
<evidence type="ECO:0000256" key="6">
    <source>
        <dbReference type="ARBA" id="ARBA00023054"/>
    </source>
</evidence>
<protein>
    <recommendedName>
        <fullName evidence="3">Cell wall synthesis protein Wag31</fullName>
    </recommendedName>
    <alternativeName>
        <fullName evidence="8">Antigen 84</fullName>
    </alternativeName>
</protein>
<feature type="region of interest" description="Disordered" evidence="9">
    <location>
        <begin position="278"/>
        <end position="398"/>
    </location>
</feature>
<dbReference type="RefSeq" id="WP_205044233.1">
    <property type="nucleotide sequence ID" value="NZ_CAJVAX010000012.1"/>
</dbReference>
<evidence type="ECO:0000256" key="4">
    <source>
        <dbReference type="ARBA" id="ARBA00022490"/>
    </source>
</evidence>
<feature type="region of interest" description="Disordered" evidence="9">
    <location>
        <begin position="205"/>
        <end position="237"/>
    </location>
</feature>
<evidence type="ECO:0000256" key="1">
    <source>
        <dbReference type="ARBA" id="ARBA00004496"/>
    </source>
</evidence>
<evidence type="ECO:0000256" key="5">
    <source>
        <dbReference type="ARBA" id="ARBA00022618"/>
    </source>
</evidence>
<dbReference type="CDD" id="cd06503">
    <property type="entry name" value="ATP-synt_Fo_b"/>
    <property type="match status" value="1"/>
</dbReference>
<accession>A0A9W4GZF0</accession>
<dbReference type="Gene3D" id="6.10.250.660">
    <property type="match status" value="1"/>
</dbReference>
<comment type="caution">
    <text evidence="10">The sequence shown here is derived from an EMBL/GenBank/DDBJ whole genome shotgun (WGS) entry which is preliminary data.</text>
</comment>
<reference evidence="10" key="1">
    <citation type="submission" date="2021-06" db="EMBL/GenBank/DDBJ databases">
        <authorList>
            <person name="Arsene-Ploetze F."/>
        </authorList>
    </citation>
    <scope>NUCLEOTIDE SEQUENCE</scope>
    <source>
        <strain evidence="10">SBRY1</strain>
    </source>
</reference>
<organism evidence="10 11">
    <name type="scientific">Actinacidiphila bryophytorum</name>
    <dbReference type="NCBI Taxonomy" id="1436133"/>
    <lineage>
        <taxon>Bacteria</taxon>
        <taxon>Bacillati</taxon>
        <taxon>Actinomycetota</taxon>
        <taxon>Actinomycetes</taxon>
        <taxon>Kitasatosporales</taxon>
        <taxon>Streptomycetaceae</taxon>
        <taxon>Actinacidiphila</taxon>
    </lineage>
</organism>
<dbReference type="Proteomes" id="UP001153328">
    <property type="component" value="Unassembled WGS sequence"/>
</dbReference>
<evidence type="ECO:0000256" key="2">
    <source>
        <dbReference type="ARBA" id="ARBA00009008"/>
    </source>
</evidence>